<dbReference type="Pfam" id="PF07833">
    <property type="entry name" value="Cu_amine_oxidN1"/>
    <property type="match status" value="1"/>
</dbReference>
<keyword evidence="4" id="KW-1185">Reference proteome</keyword>
<keyword evidence="1" id="KW-0732">Signal</keyword>
<sequence>MMKKAISSTAMAATLLATVLLGAPAQAMEPLTGYTVVKSFALTSSTGGSSAYQQRGYVMAPIREIGQALGWDVTWDGKTKEIKLVKGDHVIRLVPNQSRGTIDANPFALTTPVVSKNNIAYAPLRVLAARMGAETLWDSKTGTASIAVPNASKPLHLAFDFSKDAEGWKTGVADLPVDYKDQDFQINAKAASVKLSDGSEKPGMMLSGMNRSDDLFMFMSKKLGSAEGVKPNTEYEVNLRFDVATSEAESSMGIGGSPATSVYVKAGVVDREPSVIEDRTDSETPYYRLNLDKGNQSTDGKEVALLGDLAKPDAEKDGFQLKRFEKSFKVKSNDKGELYVLLGTDSGYEGLTTIYFANVDLTIVSSN</sequence>
<evidence type="ECO:0000256" key="1">
    <source>
        <dbReference type="SAM" id="SignalP"/>
    </source>
</evidence>
<organism evidence="3 4">
    <name type="scientific">Paenibacillus antri</name>
    <dbReference type="NCBI Taxonomy" id="2582848"/>
    <lineage>
        <taxon>Bacteria</taxon>
        <taxon>Bacillati</taxon>
        <taxon>Bacillota</taxon>
        <taxon>Bacilli</taxon>
        <taxon>Bacillales</taxon>
        <taxon>Paenibacillaceae</taxon>
        <taxon>Paenibacillus</taxon>
    </lineage>
</organism>
<dbReference type="EMBL" id="VCIW01000001">
    <property type="protein sequence ID" value="TLS53828.1"/>
    <property type="molecule type" value="Genomic_DNA"/>
</dbReference>
<evidence type="ECO:0000259" key="2">
    <source>
        <dbReference type="Pfam" id="PF07833"/>
    </source>
</evidence>
<protein>
    <submittedName>
        <fullName evidence="3">Copper amine oxidase N-terminal domain-containing protein</fullName>
    </submittedName>
</protein>
<dbReference type="Proteomes" id="UP000309676">
    <property type="component" value="Unassembled WGS sequence"/>
</dbReference>
<dbReference type="InterPro" id="IPR036582">
    <property type="entry name" value="Mao_N_sf"/>
</dbReference>
<feature type="chain" id="PRO_5024288487" evidence="1">
    <location>
        <begin position="28"/>
        <end position="367"/>
    </location>
</feature>
<dbReference type="SUPFAM" id="SSF55383">
    <property type="entry name" value="Copper amine oxidase, domain N"/>
    <property type="match status" value="1"/>
</dbReference>
<evidence type="ECO:0000313" key="3">
    <source>
        <dbReference type="EMBL" id="TLS53828.1"/>
    </source>
</evidence>
<proteinExistence type="predicted"/>
<comment type="caution">
    <text evidence="3">The sequence shown here is derived from an EMBL/GenBank/DDBJ whole genome shotgun (WGS) entry which is preliminary data.</text>
</comment>
<gene>
    <name evidence="3" type="ORF">FE782_00255</name>
</gene>
<dbReference type="Gene3D" id="3.30.457.10">
    <property type="entry name" value="Copper amine oxidase-like, N-terminal domain"/>
    <property type="match status" value="1"/>
</dbReference>
<evidence type="ECO:0000313" key="4">
    <source>
        <dbReference type="Proteomes" id="UP000309676"/>
    </source>
</evidence>
<feature type="domain" description="Copper amine oxidase-like N-terminal" evidence="2">
    <location>
        <begin position="51"/>
        <end position="146"/>
    </location>
</feature>
<dbReference type="AlphaFoldDB" id="A0A5R9GK49"/>
<reference evidence="3 4" key="1">
    <citation type="submission" date="2019-05" db="EMBL/GenBank/DDBJ databases">
        <authorList>
            <person name="Narsing Rao M.P."/>
            <person name="Li W.J."/>
        </authorList>
    </citation>
    <scope>NUCLEOTIDE SEQUENCE [LARGE SCALE GENOMIC DNA]</scope>
    <source>
        <strain evidence="3 4">SYSU_K30003</strain>
    </source>
</reference>
<accession>A0A5R9GK49</accession>
<name>A0A5R9GK49_9BACL</name>
<dbReference type="InterPro" id="IPR012854">
    <property type="entry name" value="Cu_amine_oxidase-like_N"/>
</dbReference>
<feature type="signal peptide" evidence="1">
    <location>
        <begin position="1"/>
        <end position="27"/>
    </location>
</feature>